<dbReference type="Proteomes" id="UP001195483">
    <property type="component" value="Unassembled WGS sequence"/>
</dbReference>
<dbReference type="Gene3D" id="3.40.50.300">
    <property type="entry name" value="P-loop containing nucleotide triphosphate hydrolases"/>
    <property type="match status" value="2"/>
</dbReference>
<feature type="transmembrane region" description="Helical" evidence="11">
    <location>
        <begin position="288"/>
        <end position="316"/>
    </location>
</feature>
<feature type="compositionally biased region" description="Basic and acidic residues" evidence="10">
    <location>
        <begin position="1745"/>
        <end position="1754"/>
    </location>
</feature>
<dbReference type="PANTHER" id="PTHR19229:SF209">
    <property type="entry name" value="ATP-BINDING CASSETTE SUB-FAMILY A MEMBER 5 ISOFORM X1"/>
    <property type="match status" value="1"/>
</dbReference>
<keyword evidence="4 11" id="KW-0812">Transmembrane</keyword>
<comment type="subcellular location">
    <subcellularLocation>
        <location evidence="1">Membrane</location>
        <topology evidence="1">Multi-pass membrane protein</topology>
    </subcellularLocation>
</comment>
<feature type="transmembrane region" description="Helical" evidence="11">
    <location>
        <begin position="391"/>
        <end position="411"/>
    </location>
</feature>
<dbReference type="InterPro" id="IPR027417">
    <property type="entry name" value="P-loop_NTPase"/>
</dbReference>
<dbReference type="InterPro" id="IPR003439">
    <property type="entry name" value="ABC_transporter-like_ATP-bd"/>
</dbReference>
<evidence type="ECO:0000256" key="3">
    <source>
        <dbReference type="ARBA" id="ARBA00022448"/>
    </source>
</evidence>
<comment type="similarity">
    <text evidence="2">Belongs to the ABC transporter superfamily. ABCA family.</text>
</comment>
<feature type="transmembrane region" description="Helical" evidence="11">
    <location>
        <begin position="1306"/>
        <end position="1327"/>
    </location>
</feature>
<protein>
    <recommendedName>
        <fullName evidence="12">ABC transporter domain-containing protein</fullName>
    </recommendedName>
</protein>
<name>A0AAE0RRA4_9BIVA</name>
<reference evidence="13" key="1">
    <citation type="journal article" date="2021" name="Genome Biol. Evol.">
        <title>A High-Quality Reference Genome for a Parasitic Bivalve with Doubly Uniparental Inheritance (Bivalvia: Unionida).</title>
        <authorList>
            <person name="Smith C.H."/>
        </authorList>
    </citation>
    <scope>NUCLEOTIDE SEQUENCE</scope>
    <source>
        <strain evidence="13">CHS0354</strain>
    </source>
</reference>
<evidence type="ECO:0000256" key="7">
    <source>
        <dbReference type="ARBA" id="ARBA00022840"/>
    </source>
</evidence>
<keyword evidence="8 11" id="KW-1133">Transmembrane helix</keyword>
<organism evidence="13 14">
    <name type="scientific">Potamilus streckersoni</name>
    <dbReference type="NCBI Taxonomy" id="2493646"/>
    <lineage>
        <taxon>Eukaryota</taxon>
        <taxon>Metazoa</taxon>
        <taxon>Spiralia</taxon>
        <taxon>Lophotrochozoa</taxon>
        <taxon>Mollusca</taxon>
        <taxon>Bivalvia</taxon>
        <taxon>Autobranchia</taxon>
        <taxon>Heteroconchia</taxon>
        <taxon>Palaeoheterodonta</taxon>
        <taxon>Unionida</taxon>
        <taxon>Unionoidea</taxon>
        <taxon>Unionidae</taxon>
        <taxon>Ambleminae</taxon>
        <taxon>Lampsilini</taxon>
        <taxon>Potamilus</taxon>
    </lineage>
</organism>
<keyword evidence="5" id="KW-0677">Repeat</keyword>
<dbReference type="InterPro" id="IPR017871">
    <property type="entry name" value="ABC_transporter-like_CS"/>
</dbReference>
<dbReference type="GO" id="GO:0005319">
    <property type="term" value="F:lipid transporter activity"/>
    <property type="evidence" value="ECO:0007669"/>
    <property type="project" value="TreeGrafter"/>
</dbReference>
<accession>A0AAE0RRA4</accession>
<feature type="transmembrane region" description="Helical" evidence="11">
    <location>
        <begin position="322"/>
        <end position="343"/>
    </location>
</feature>
<evidence type="ECO:0000256" key="9">
    <source>
        <dbReference type="ARBA" id="ARBA00023136"/>
    </source>
</evidence>
<dbReference type="Pfam" id="PF00005">
    <property type="entry name" value="ABC_tran"/>
    <property type="match status" value="2"/>
</dbReference>
<reference evidence="13" key="3">
    <citation type="submission" date="2023-05" db="EMBL/GenBank/DDBJ databases">
        <authorList>
            <person name="Smith C.H."/>
        </authorList>
    </citation>
    <scope>NUCLEOTIDE SEQUENCE</scope>
    <source>
        <strain evidence="13">CHS0354</strain>
        <tissue evidence="13">Mantle</tissue>
    </source>
</reference>
<feature type="region of interest" description="Disordered" evidence="10">
    <location>
        <begin position="864"/>
        <end position="888"/>
    </location>
</feature>
<keyword evidence="6" id="KW-0547">Nucleotide-binding</keyword>
<keyword evidence="14" id="KW-1185">Reference proteome</keyword>
<evidence type="ECO:0000256" key="11">
    <source>
        <dbReference type="SAM" id="Phobius"/>
    </source>
</evidence>
<dbReference type="InterPro" id="IPR026082">
    <property type="entry name" value="ABCA"/>
</dbReference>
<sequence>MAKGSFWAQFKVLLWKNILLKKKKKRETIQEIITPIYFIIILAVIKLITKPNERPQITDMAESQLYNRLFKVSFNRILVVPNDTLVQNVTADTSDLLKWLLNTTNSPKYEYYASQEDAESAYKANNTGVTAGIIFNYNHGGNLSYAIRIPYNTASSSEYGDILADQSGCRNNQNDETGIKIPNGLVLDGCNVNKYVYNGFVALQNALDTVLIRRTVGNNKFPVPNVSIQMMPKPAFVPDASYIQILSSIYFVIAYSPLVNFLTVRLVSEKEKKIKEGMRMMGMRDSAFWLSWGIVYTIILAIITSIVLIIAIAVGFFVRSNYFLFFLMLFLYGLSIIGFSFAMTPLFNKARVAGVVAGVATQLISLLYLIISLTRKYDNSGGASYTIPVAWRYVLSLFSPVALALSIDQGIFLDITVGMNFETASSKGDFPLASSMTMLAVDVLLYFFLAVYLDNVVPGEYGPRYPPWFIFTKSYWCPLEPKKGVPVLPLSTKYGRDQVMISRLSSADSSHEDIEPVSEEVQETEAVRISNLTKEFKGEDKEVIKAINGLSLTIYEDQITALLGHNGAGKTTTMNILCGLIGPTSGYASILGYDVSKARDMSQIRGMTGVCPQHNILFDELTCVEHLNLFAVIKGVPPEHVEQEVKTALKNVDLEGKENVESEKLSGGQKRKLSLAIALIGDPKIIFLDEPTAGMDPYSRRHIWSLLQEKKAGRVILLTTHFMDEADILADRKAIISKGHLRCCGSSLFLKNKFGIGYHLNMVMKPACDVDKVRQAVSSYVPTAQVSRIHGKELSMILPLHEVDKFAGLFTKLDEKTGNSETYSESLGVGSYGVSMPTLEEVFLKLEGDHEDINLSDLSEGMKYTSHGNKDNPAQNSITSGNSSEVDNELTTSNEFTRIFSSSLDKDRPASQRFWAMFRLRFLQNIRSKTALAFQLIIPVMLVILGLVLNKVLQKGVNSNANNPNALPIYPVYYARSSFIPNQKSLYGPTPALLINNSAGSMDISHFLGYISQIYETENFSSTASLLQNYPHYLGLDLRKLDFNMTTLNCSYLAEYNDSAIHAIPAIINLMSNSLLKAAENLSGITASNATIGVTSLPWPSLEQKRGFDSAAYSSSLVLALAFVLIASGFGIDVVQDRQVKARSQLRISGVPVNVYWATFCLMDLIKFSISVLLTIIVVLIAQVESLKPGGAMLCLILVSITYVMDNILFSYVFSFLFSKTESAMAIQPTIIITVGMIGYVTVSLIDLLAKSSTASVLHYVLVAINPPYGIFGGIYYIDRVYREALVEQRTDSITVGDYFKFGNNIVITFLMPCLHIIIWFFVLQMLDIKTTGGKVLDAFPCLGQERKLHDSDVFDNVNLSIDESNEDDDVTEERKRVLELQHSNSATSAVTIVTNLNKEFEKEDKKPCQACRKGKVEMKTVVQNVSFAVDEGEVFGLLGPNGAGKTTTLNMITAEVGPTSGKVIVGGHDIKSCMSDAFQAMGYCPQHDALWETITLREHLQCYAGIRGMNKENIPKIIDFFLENLKLQEHADKPSKELSGGTKRKLCFAISMLGNPKLVLLDEPSTGMDPQSKRFFWDTICASFQDSDRGAILTTHYMEEADALCSRICIMVNGKMECIGSGQHLKMKYGSGYLLEVKLKQQRQTGQRSSSTDTVLPGNVSQSMQKLDDFIHNLFPQAKCLECFGERAQFKIPMSDVQSLGKVFSVLEQGKRDHDIEEYSFSQSTLEQVFLEFANKQLDESETETNREEERKQHSTIIRL</sequence>
<feature type="transmembrane region" description="Helical" evidence="11">
    <location>
        <begin position="432"/>
        <end position="453"/>
    </location>
</feature>
<dbReference type="InterPro" id="IPR013525">
    <property type="entry name" value="ABC2_TM"/>
</dbReference>
<dbReference type="CDD" id="cd03263">
    <property type="entry name" value="ABC_subfamily_A"/>
    <property type="match status" value="2"/>
</dbReference>
<evidence type="ECO:0000256" key="8">
    <source>
        <dbReference type="ARBA" id="ARBA00022989"/>
    </source>
</evidence>
<feature type="compositionally biased region" description="Polar residues" evidence="10">
    <location>
        <begin position="872"/>
        <end position="888"/>
    </location>
</feature>
<feature type="transmembrane region" description="Helical" evidence="11">
    <location>
        <begin position="1230"/>
        <end position="1250"/>
    </location>
</feature>
<feature type="transmembrane region" description="Helical" evidence="11">
    <location>
        <begin position="931"/>
        <end position="949"/>
    </location>
</feature>
<evidence type="ECO:0000313" key="14">
    <source>
        <dbReference type="Proteomes" id="UP001195483"/>
    </source>
</evidence>
<evidence type="ECO:0000256" key="5">
    <source>
        <dbReference type="ARBA" id="ARBA00022737"/>
    </source>
</evidence>
<evidence type="ECO:0000256" key="4">
    <source>
        <dbReference type="ARBA" id="ARBA00022692"/>
    </source>
</evidence>
<dbReference type="SUPFAM" id="SSF52540">
    <property type="entry name" value="P-loop containing nucleoside triphosphate hydrolases"/>
    <property type="match status" value="2"/>
</dbReference>
<reference evidence="13" key="2">
    <citation type="journal article" date="2021" name="Genome Biol. Evol.">
        <title>Developing a high-quality reference genome for a parasitic bivalve with doubly uniparental inheritance (Bivalvia: Unionida).</title>
        <authorList>
            <person name="Smith C.H."/>
        </authorList>
    </citation>
    <scope>NUCLEOTIDE SEQUENCE</scope>
    <source>
        <strain evidence="13">CHS0354</strain>
        <tissue evidence="13">Mantle</tissue>
    </source>
</reference>
<feature type="region of interest" description="Disordered" evidence="10">
    <location>
        <begin position="1740"/>
        <end position="1761"/>
    </location>
</feature>
<dbReference type="GO" id="GO:0016887">
    <property type="term" value="F:ATP hydrolysis activity"/>
    <property type="evidence" value="ECO:0007669"/>
    <property type="project" value="InterPro"/>
</dbReference>
<feature type="transmembrane region" description="Helical" evidence="11">
    <location>
        <begin position="350"/>
        <end position="371"/>
    </location>
</feature>
<dbReference type="EMBL" id="JAEAOA010000318">
    <property type="protein sequence ID" value="KAK3578303.1"/>
    <property type="molecule type" value="Genomic_DNA"/>
</dbReference>
<comment type="caution">
    <text evidence="13">The sequence shown here is derived from an EMBL/GenBank/DDBJ whole genome shotgun (WGS) entry which is preliminary data.</text>
</comment>
<evidence type="ECO:0000259" key="12">
    <source>
        <dbReference type="PROSITE" id="PS50893"/>
    </source>
</evidence>
<keyword evidence="7" id="KW-0067">ATP-binding</keyword>
<evidence type="ECO:0000256" key="10">
    <source>
        <dbReference type="SAM" id="MobiDB-lite"/>
    </source>
</evidence>
<dbReference type="SMART" id="SM00382">
    <property type="entry name" value="AAA"/>
    <property type="match status" value="2"/>
</dbReference>
<dbReference type="GO" id="GO:0005886">
    <property type="term" value="C:plasma membrane"/>
    <property type="evidence" value="ECO:0007669"/>
    <property type="project" value="UniProtKB-ARBA"/>
</dbReference>
<feature type="transmembrane region" description="Helical" evidence="11">
    <location>
        <begin position="1155"/>
        <end position="1182"/>
    </location>
</feature>
<keyword evidence="3" id="KW-0813">Transport</keyword>
<dbReference type="Pfam" id="PF12698">
    <property type="entry name" value="ABC2_membrane_3"/>
    <property type="match status" value="2"/>
</dbReference>
<gene>
    <name evidence="13" type="ORF">CHS0354_004209</name>
</gene>
<evidence type="ECO:0000256" key="6">
    <source>
        <dbReference type="ARBA" id="ARBA00022741"/>
    </source>
</evidence>
<feature type="transmembrane region" description="Helical" evidence="11">
    <location>
        <begin position="1194"/>
        <end position="1218"/>
    </location>
</feature>
<dbReference type="PROSITE" id="PS50893">
    <property type="entry name" value="ABC_TRANSPORTER_2"/>
    <property type="match status" value="2"/>
</dbReference>
<dbReference type="GO" id="GO:0140359">
    <property type="term" value="F:ABC-type transporter activity"/>
    <property type="evidence" value="ECO:0007669"/>
    <property type="project" value="InterPro"/>
</dbReference>
<feature type="domain" description="ABC transporter" evidence="12">
    <location>
        <begin position="1392"/>
        <end position="1639"/>
    </location>
</feature>
<dbReference type="InterPro" id="IPR003593">
    <property type="entry name" value="AAA+_ATPase"/>
</dbReference>
<dbReference type="FunFam" id="3.40.50.300:FF:000436">
    <property type="entry name" value="ATP binding cassette subfamily A member 9"/>
    <property type="match status" value="1"/>
</dbReference>
<feature type="transmembrane region" description="Helical" evidence="11">
    <location>
        <begin position="1111"/>
        <end position="1135"/>
    </location>
</feature>
<feature type="transmembrane region" description="Helical" evidence="11">
    <location>
        <begin position="242"/>
        <end position="267"/>
    </location>
</feature>
<evidence type="ECO:0000256" key="2">
    <source>
        <dbReference type="ARBA" id="ARBA00008869"/>
    </source>
</evidence>
<feature type="transmembrane region" description="Helical" evidence="11">
    <location>
        <begin position="1257"/>
        <end position="1278"/>
    </location>
</feature>
<dbReference type="InterPro" id="IPR056264">
    <property type="entry name" value="R2_ABCA1-4-like"/>
</dbReference>
<evidence type="ECO:0000313" key="13">
    <source>
        <dbReference type="EMBL" id="KAK3578303.1"/>
    </source>
</evidence>
<dbReference type="Pfam" id="PF23321">
    <property type="entry name" value="R1_ABCA1"/>
    <property type="match status" value="1"/>
</dbReference>
<proteinExistence type="inferred from homology"/>
<keyword evidence="9 11" id="KW-0472">Membrane</keyword>
<dbReference type="GO" id="GO:0005524">
    <property type="term" value="F:ATP binding"/>
    <property type="evidence" value="ECO:0007669"/>
    <property type="project" value="UniProtKB-KW"/>
</dbReference>
<evidence type="ECO:0000256" key="1">
    <source>
        <dbReference type="ARBA" id="ARBA00004141"/>
    </source>
</evidence>
<dbReference type="FunFam" id="3.40.50.300:FF:000335">
    <property type="entry name" value="ATP binding cassette subfamily A member 5"/>
    <property type="match status" value="1"/>
</dbReference>
<dbReference type="PANTHER" id="PTHR19229">
    <property type="entry name" value="ATP-BINDING CASSETTE TRANSPORTER SUBFAMILY A ABCA"/>
    <property type="match status" value="1"/>
</dbReference>
<feature type="domain" description="ABC transporter" evidence="12">
    <location>
        <begin position="527"/>
        <end position="763"/>
    </location>
</feature>
<dbReference type="PROSITE" id="PS00211">
    <property type="entry name" value="ABC_TRANSPORTER_1"/>
    <property type="match status" value="1"/>
</dbReference>